<reference evidence="1 2" key="1">
    <citation type="journal article" date="2010" name="Plant Cell">
        <title>The Chlorella variabilis NC64A genome reveals adaptation to photosymbiosis, coevolution with viruses, and cryptic sex.</title>
        <authorList>
            <person name="Blanc G."/>
            <person name="Duncan G."/>
            <person name="Agarkova I."/>
            <person name="Borodovsky M."/>
            <person name="Gurnon J."/>
            <person name="Kuo A."/>
            <person name="Lindquist E."/>
            <person name="Lucas S."/>
            <person name="Pangilinan J."/>
            <person name="Polle J."/>
            <person name="Salamov A."/>
            <person name="Terry A."/>
            <person name="Yamada T."/>
            <person name="Dunigan D.D."/>
            <person name="Grigoriev I.V."/>
            <person name="Claverie J.M."/>
            <person name="Van Etten J.L."/>
        </authorList>
    </citation>
    <scope>NUCLEOTIDE SEQUENCE [LARGE SCALE GENOMIC DNA]</scope>
    <source>
        <strain evidence="1 2">NC64A</strain>
    </source>
</reference>
<name>E1ZLI7_CHLVA</name>
<keyword evidence="2" id="KW-1185">Reference proteome</keyword>
<sequence>MPTPEQHAYHVANLVEAVQRRPDIRDIYIDIGCHVKGTLRAAFEELTQQEPPLLLPANLEKINIWVPWMHGFDHDLPCQLKNSGLYQEGVGRRVGEQMEHLWSRGKPLFLVARYMTPAHWWDSMNALLELLTTLLQHELPKLLSSKLEDICKSI</sequence>
<dbReference type="Proteomes" id="UP000008141">
    <property type="component" value="Unassembled WGS sequence"/>
</dbReference>
<dbReference type="RefSeq" id="XP_005845376.1">
    <property type="nucleotide sequence ID" value="XM_005845314.1"/>
</dbReference>
<proteinExistence type="predicted"/>
<dbReference type="Pfam" id="PF18758">
    <property type="entry name" value="KDZ"/>
    <property type="match status" value="1"/>
</dbReference>
<dbReference type="InterPro" id="IPR040521">
    <property type="entry name" value="KDZ"/>
</dbReference>
<dbReference type="GeneID" id="17352826"/>
<accession>E1ZLI7</accession>
<dbReference type="EMBL" id="GL433852">
    <property type="protein sequence ID" value="EFN53274.1"/>
    <property type="molecule type" value="Genomic_DNA"/>
</dbReference>
<feature type="non-terminal residue" evidence="1">
    <location>
        <position position="154"/>
    </location>
</feature>
<dbReference type="KEGG" id="cvr:CHLNCDRAFT_136895"/>
<dbReference type="AlphaFoldDB" id="E1ZLI7"/>
<evidence type="ECO:0000313" key="2">
    <source>
        <dbReference type="Proteomes" id="UP000008141"/>
    </source>
</evidence>
<dbReference type="OrthoDB" id="544270at2759"/>
<organism evidence="2">
    <name type="scientific">Chlorella variabilis</name>
    <name type="common">Green alga</name>
    <dbReference type="NCBI Taxonomy" id="554065"/>
    <lineage>
        <taxon>Eukaryota</taxon>
        <taxon>Viridiplantae</taxon>
        <taxon>Chlorophyta</taxon>
        <taxon>core chlorophytes</taxon>
        <taxon>Trebouxiophyceae</taxon>
        <taxon>Chlorellales</taxon>
        <taxon>Chlorellaceae</taxon>
        <taxon>Chlorella clade</taxon>
        <taxon>Chlorella</taxon>
    </lineage>
</organism>
<protein>
    <submittedName>
        <fullName evidence="1">Expressed protein</fullName>
    </submittedName>
</protein>
<evidence type="ECO:0000313" key="1">
    <source>
        <dbReference type="EMBL" id="EFN53274.1"/>
    </source>
</evidence>
<gene>
    <name evidence="1" type="ORF">CHLNCDRAFT_136895</name>
</gene>
<dbReference type="InParanoid" id="E1ZLI7"/>